<dbReference type="Proteomes" id="UP000824139">
    <property type="component" value="Unassembled WGS sequence"/>
</dbReference>
<keyword evidence="1" id="KW-0472">Membrane</keyword>
<protein>
    <submittedName>
        <fullName evidence="2">Uncharacterized protein</fullName>
    </submittedName>
</protein>
<feature type="transmembrane region" description="Helical" evidence="1">
    <location>
        <begin position="311"/>
        <end position="330"/>
    </location>
</feature>
<dbReference type="AlphaFoldDB" id="A0A9D1FVM4"/>
<evidence type="ECO:0000313" key="2">
    <source>
        <dbReference type="EMBL" id="HIS82246.1"/>
    </source>
</evidence>
<accession>A0A9D1FVM4</accession>
<gene>
    <name evidence="2" type="ORF">IAD41_01395</name>
</gene>
<reference evidence="2" key="2">
    <citation type="journal article" date="2021" name="PeerJ">
        <title>Extensive microbial diversity within the chicken gut microbiome revealed by metagenomics and culture.</title>
        <authorList>
            <person name="Gilroy R."/>
            <person name="Ravi A."/>
            <person name="Getino M."/>
            <person name="Pursley I."/>
            <person name="Horton D.L."/>
            <person name="Alikhan N.F."/>
            <person name="Baker D."/>
            <person name="Gharbi K."/>
            <person name="Hall N."/>
            <person name="Watson M."/>
            <person name="Adriaenssens E.M."/>
            <person name="Foster-Nyarko E."/>
            <person name="Jarju S."/>
            <person name="Secka A."/>
            <person name="Antonio M."/>
            <person name="Oren A."/>
            <person name="Chaudhuri R.R."/>
            <person name="La Ragione R."/>
            <person name="Hildebrand F."/>
            <person name="Pallen M.J."/>
        </authorList>
    </citation>
    <scope>NUCLEOTIDE SEQUENCE</scope>
    <source>
        <strain evidence="2">CHK152-2994</strain>
    </source>
</reference>
<sequence>MQVNKISRNSTNFTGVLTNKTVLKTLEKVSEHGTSFSAGTALVMSLTTRPFAILKTPNVEKENKQYAVANSIGSGLIKFAMVEAIALPIENAVKKIDKNPEKYLKKASIKSFQPSSKPLTSSKSYKLATQTLKLGAGLLTAIPKSILTIAFIPIIMDKLFDLKIVKHKESSPKNTSSAAKDKNIPFTGALSETIPKGIAKVLDWEVFRNFAAKHQNNDKNIAKHMTAATDILLTSSFAYLTNRSSQIKEERKKALIYNNVISTGITLTGGYAVDRVIKKHTQTFIEKFSKLNKNDPKLHKYIEGINIVRPALIFAAIYYGFLPMISTYLAERIDKQITKNK</sequence>
<evidence type="ECO:0000313" key="3">
    <source>
        <dbReference type="Proteomes" id="UP000824139"/>
    </source>
</evidence>
<dbReference type="EMBL" id="DVJO01000031">
    <property type="protein sequence ID" value="HIS82246.1"/>
    <property type="molecule type" value="Genomic_DNA"/>
</dbReference>
<organism evidence="2 3">
    <name type="scientific">Candidatus Scatenecus faecavium</name>
    <dbReference type="NCBI Taxonomy" id="2840915"/>
    <lineage>
        <taxon>Bacteria</taxon>
        <taxon>Candidatus Scatenecus</taxon>
    </lineage>
</organism>
<comment type="caution">
    <text evidence="2">The sequence shown here is derived from an EMBL/GenBank/DDBJ whole genome shotgun (WGS) entry which is preliminary data.</text>
</comment>
<keyword evidence="1" id="KW-1133">Transmembrane helix</keyword>
<keyword evidence="1" id="KW-0812">Transmembrane</keyword>
<reference evidence="2" key="1">
    <citation type="submission" date="2020-10" db="EMBL/GenBank/DDBJ databases">
        <authorList>
            <person name="Gilroy R."/>
        </authorList>
    </citation>
    <scope>NUCLEOTIDE SEQUENCE</scope>
    <source>
        <strain evidence="2">CHK152-2994</strain>
    </source>
</reference>
<evidence type="ECO:0000256" key="1">
    <source>
        <dbReference type="SAM" id="Phobius"/>
    </source>
</evidence>
<name>A0A9D1FVM4_9BACT</name>
<proteinExistence type="predicted"/>